<dbReference type="Proteomes" id="UP001296104">
    <property type="component" value="Unassembled WGS sequence"/>
</dbReference>
<gene>
    <name evidence="2" type="ORF">LECACI_7A000145</name>
</gene>
<protein>
    <submittedName>
        <fullName evidence="2">Uncharacterized protein</fullName>
    </submittedName>
</protein>
<dbReference type="InterPro" id="IPR038883">
    <property type="entry name" value="AN11006-like"/>
</dbReference>
<proteinExistence type="predicted"/>
<feature type="region of interest" description="Disordered" evidence="1">
    <location>
        <begin position="1"/>
        <end position="22"/>
    </location>
</feature>
<sequence>MAAKRRSSSPSGQAKRRRTHKKKRTNFFSLPAEVRNQIYAYALVARKEIAVTPHLHEPDLLSTSRQIRFEARKFYYRNNTFRVPVRNCDAALLVKFNKFLIQFGDGEGSVRLLMKLTGRKNWANVLAWCEQIHTQRLNTWYWCRPKTPMETVIEAAHKIVRNGGLSWERCKEGLDALGDTIGKYDAAWMRKD</sequence>
<dbReference type="PANTHER" id="PTHR42085">
    <property type="entry name" value="F-BOX DOMAIN-CONTAINING PROTEIN"/>
    <property type="match status" value="1"/>
</dbReference>
<evidence type="ECO:0000256" key="1">
    <source>
        <dbReference type="SAM" id="MobiDB-lite"/>
    </source>
</evidence>
<reference evidence="2" key="1">
    <citation type="submission" date="2023-11" db="EMBL/GenBank/DDBJ databases">
        <authorList>
            <person name="Alioto T."/>
            <person name="Alioto T."/>
            <person name="Gomez Garrido J."/>
        </authorList>
    </citation>
    <scope>NUCLEOTIDE SEQUENCE</scope>
</reference>
<organism evidence="2 3">
    <name type="scientific">Lecanosticta acicola</name>
    <dbReference type="NCBI Taxonomy" id="111012"/>
    <lineage>
        <taxon>Eukaryota</taxon>
        <taxon>Fungi</taxon>
        <taxon>Dikarya</taxon>
        <taxon>Ascomycota</taxon>
        <taxon>Pezizomycotina</taxon>
        <taxon>Dothideomycetes</taxon>
        <taxon>Dothideomycetidae</taxon>
        <taxon>Mycosphaerellales</taxon>
        <taxon>Mycosphaerellaceae</taxon>
        <taxon>Lecanosticta</taxon>
    </lineage>
</organism>
<evidence type="ECO:0000313" key="3">
    <source>
        <dbReference type="Proteomes" id="UP001296104"/>
    </source>
</evidence>
<evidence type="ECO:0000313" key="2">
    <source>
        <dbReference type="EMBL" id="CAK3747693.1"/>
    </source>
</evidence>
<accession>A0AAI8YR73</accession>
<dbReference type="PANTHER" id="PTHR42085:SF2">
    <property type="entry name" value="F-BOX DOMAIN-CONTAINING PROTEIN"/>
    <property type="match status" value="1"/>
</dbReference>
<dbReference type="AlphaFoldDB" id="A0AAI8YR73"/>
<keyword evidence="3" id="KW-1185">Reference proteome</keyword>
<name>A0AAI8YR73_9PEZI</name>
<dbReference type="EMBL" id="CAVMBE010000001">
    <property type="protein sequence ID" value="CAK3747693.1"/>
    <property type="molecule type" value="Genomic_DNA"/>
</dbReference>
<comment type="caution">
    <text evidence="2">The sequence shown here is derived from an EMBL/GenBank/DDBJ whole genome shotgun (WGS) entry which is preliminary data.</text>
</comment>